<evidence type="ECO:0000313" key="2">
    <source>
        <dbReference type="EMBL" id="KAF0315637.1"/>
    </source>
</evidence>
<gene>
    <name evidence="2" type="ORF">GQ607_017124</name>
</gene>
<feature type="region of interest" description="Disordered" evidence="1">
    <location>
        <begin position="1"/>
        <end position="25"/>
    </location>
</feature>
<dbReference type="EMBL" id="WOWK01000193">
    <property type="protein sequence ID" value="KAF0315637.1"/>
    <property type="molecule type" value="Genomic_DNA"/>
</dbReference>
<dbReference type="AlphaFoldDB" id="A0A8H3ZGX6"/>
<protein>
    <submittedName>
        <fullName evidence="2">Mynd domain-containing protein</fullName>
    </submittedName>
</protein>
<comment type="caution">
    <text evidence="2">The sequence shown here is derived from an EMBL/GenBank/DDBJ whole genome shotgun (WGS) entry which is preliminary data.</text>
</comment>
<keyword evidence="3" id="KW-1185">Reference proteome</keyword>
<dbReference type="Proteomes" id="UP000434172">
    <property type="component" value="Unassembled WGS sequence"/>
</dbReference>
<dbReference type="OrthoDB" id="432970at2759"/>
<reference evidence="2 3" key="1">
    <citation type="submission" date="2019-12" db="EMBL/GenBank/DDBJ databases">
        <title>A genome sequence resource for the geographically widespread anthracnose pathogen Colletotrichum asianum.</title>
        <authorList>
            <person name="Meng Y."/>
        </authorList>
    </citation>
    <scope>NUCLEOTIDE SEQUENCE [LARGE SCALE GENOMIC DNA]</scope>
    <source>
        <strain evidence="2 3">ICMP 18580</strain>
    </source>
</reference>
<sequence>MAQTALSSHEVPKLPRGLKSPVHPEKGWNRLGKGTWFHGRPETDVYKLLIDAYRLRMDDRWDIAKAKEPGSLYVSGATDGKEGFRIFLDKAENTKSEEGKPILPTWWNAEKRKECEALGADTTQWTSLATKVKKWDIHIHYDDMALAMQLRCVAEMVYDLLPDGRRIAKIPDDLFERDSDNEFNEFDSDSDEWYTDSD</sequence>
<accession>A0A8H3ZGX6</accession>
<evidence type="ECO:0000256" key="1">
    <source>
        <dbReference type="SAM" id="MobiDB-lite"/>
    </source>
</evidence>
<name>A0A8H3ZGX6_9PEZI</name>
<evidence type="ECO:0000313" key="3">
    <source>
        <dbReference type="Proteomes" id="UP000434172"/>
    </source>
</evidence>
<organism evidence="2 3">
    <name type="scientific">Colletotrichum asianum</name>
    <dbReference type="NCBI Taxonomy" id="702518"/>
    <lineage>
        <taxon>Eukaryota</taxon>
        <taxon>Fungi</taxon>
        <taxon>Dikarya</taxon>
        <taxon>Ascomycota</taxon>
        <taxon>Pezizomycotina</taxon>
        <taxon>Sordariomycetes</taxon>
        <taxon>Hypocreomycetidae</taxon>
        <taxon>Glomerellales</taxon>
        <taxon>Glomerellaceae</taxon>
        <taxon>Colletotrichum</taxon>
        <taxon>Colletotrichum gloeosporioides species complex</taxon>
    </lineage>
</organism>
<proteinExistence type="predicted"/>